<dbReference type="RefSeq" id="WP_193500578.1">
    <property type="nucleotide sequence ID" value="NZ_JADCKC010000002.1"/>
</dbReference>
<gene>
    <name evidence="2" type="ORF">INF35_05775</name>
</gene>
<evidence type="ECO:0000313" key="2">
    <source>
        <dbReference type="EMBL" id="MBE5037285.1"/>
    </source>
</evidence>
<name>A0ABR9R3A7_9FIRM</name>
<proteinExistence type="predicted"/>
<reference evidence="2 3" key="1">
    <citation type="submission" date="2020-10" db="EMBL/GenBank/DDBJ databases">
        <title>ChiBAC.</title>
        <authorList>
            <person name="Zenner C."/>
            <person name="Hitch T.C.A."/>
            <person name="Clavel T."/>
        </authorList>
    </citation>
    <scope>NUCLEOTIDE SEQUENCE [LARGE SCALE GENOMIC DNA]</scope>
    <source>
        <strain evidence="2 3">DSM 109015</strain>
    </source>
</reference>
<evidence type="ECO:0000313" key="3">
    <source>
        <dbReference type="Proteomes" id="UP000768567"/>
    </source>
</evidence>
<feature type="signal peptide" evidence="1">
    <location>
        <begin position="1"/>
        <end position="22"/>
    </location>
</feature>
<organism evidence="2 3">
    <name type="scientific">Gemmiger gallinarum</name>
    <dbReference type="NCBI Taxonomy" id="2779354"/>
    <lineage>
        <taxon>Bacteria</taxon>
        <taxon>Bacillati</taxon>
        <taxon>Bacillota</taxon>
        <taxon>Clostridia</taxon>
        <taxon>Eubacteriales</taxon>
        <taxon>Gemmiger</taxon>
    </lineage>
</organism>
<sequence length="130" mass="14516">MIKRIALCFAVAVLAFALSGCGTEPSESEPVTVTYWAKKIAYAYREKEADTGRFGDVLGYDHYIVFGVVNDDGSITECKEQCDYGYFNVHSLNVSESDYGYIWYTAVNGAIADYDFYLTADMMENWGGSQ</sequence>
<keyword evidence="1" id="KW-0732">Signal</keyword>
<protein>
    <recommendedName>
        <fullName evidence="4">Lipoprotein</fullName>
    </recommendedName>
</protein>
<keyword evidence="3" id="KW-1185">Reference proteome</keyword>
<dbReference type="EMBL" id="JADCKC010000002">
    <property type="protein sequence ID" value="MBE5037285.1"/>
    <property type="molecule type" value="Genomic_DNA"/>
</dbReference>
<feature type="chain" id="PRO_5045796204" description="Lipoprotein" evidence="1">
    <location>
        <begin position="23"/>
        <end position="130"/>
    </location>
</feature>
<evidence type="ECO:0008006" key="4">
    <source>
        <dbReference type="Google" id="ProtNLM"/>
    </source>
</evidence>
<accession>A0ABR9R3A7</accession>
<evidence type="ECO:0000256" key="1">
    <source>
        <dbReference type="SAM" id="SignalP"/>
    </source>
</evidence>
<comment type="caution">
    <text evidence="2">The sequence shown here is derived from an EMBL/GenBank/DDBJ whole genome shotgun (WGS) entry which is preliminary data.</text>
</comment>
<dbReference type="PROSITE" id="PS51257">
    <property type="entry name" value="PROKAR_LIPOPROTEIN"/>
    <property type="match status" value="1"/>
</dbReference>
<dbReference type="Proteomes" id="UP000768567">
    <property type="component" value="Unassembled WGS sequence"/>
</dbReference>